<feature type="region of interest" description="Disordered" evidence="3">
    <location>
        <begin position="247"/>
        <end position="304"/>
    </location>
</feature>
<comment type="similarity">
    <text evidence="1">Belongs to the SPT2 family.</text>
</comment>
<gene>
    <name evidence="4" type="ORF">BABINDRAFT_158910</name>
</gene>
<evidence type="ECO:0000256" key="1">
    <source>
        <dbReference type="ARBA" id="ARBA00006461"/>
    </source>
</evidence>
<dbReference type="PANTHER" id="PTHR22691">
    <property type="entry name" value="YEAST SPT2-RELATED"/>
    <property type="match status" value="1"/>
</dbReference>
<feature type="compositionally biased region" description="Acidic residues" evidence="3">
    <location>
        <begin position="252"/>
        <end position="261"/>
    </location>
</feature>
<dbReference type="AlphaFoldDB" id="A0A1E3QX71"/>
<dbReference type="GO" id="GO:0006334">
    <property type="term" value="P:nucleosome assembly"/>
    <property type="evidence" value="ECO:0007669"/>
    <property type="project" value="TreeGrafter"/>
</dbReference>
<keyword evidence="5" id="KW-1185">Reference proteome</keyword>
<dbReference type="Pfam" id="PF08243">
    <property type="entry name" value="SPT2"/>
    <property type="match status" value="1"/>
</dbReference>
<proteinExistence type="inferred from homology"/>
<feature type="compositionally biased region" description="Basic and acidic residues" evidence="3">
    <location>
        <begin position="53"/>
        <end position="63"/>
    </location>
</feature>
<feature type="compositionally biased region" description="Basic and acidic residues" evidence="3">
    <location>
        <begin position="270"/>
        <end position="297"/>
    </location>
</feature>
<accession>A0A1E3QX71</accession>
<feature type="region of interest" description="Disordered" evidence="3">
    <location>
        <begin position="53"/>
        <end position="95"/>
    </location>
</feature>
<dbReference type="SMART" id="SM00784">
    <property type="entry name" value="SPT2"/>
    <property type="match status" value="1"/>
</dbReference>
<dbReference type="OrthoDB" id="4035998at2759"/>
<dbReference type="GO" id="GO:0042393">
    <property type="term" value="F:histone binding"/>
    <property type="evidence" value="ECO:0007669"/>
    <property type="project" value="TreeGrafter"/>
</dbReference>
<reference evidence="5" key="1">
    <citation type="submission" date="2016-05" db="EMBL/GenBank/DDBJ databases">
        <title>Comparative genomics of biotechnologically important yeasts.</title>
        <authorList>
            <consortium name="DOE Joint Genome Institute"/>
            <person name="Riley R."/>
            <person name="Haridas S."/>
            <person name="Wolfe K.H."/>
            <person name="Lopes M.R."/>
            <person name="Hittinger C.T."/>
            <person name="Goker M."/>
            <person name="Salamov A."/>
            <person name="Wisecaver J."/>
            <person name="Long T.M."/>
            <person name="Aerts A.L."/>
            <person name="Barry K."/>
            <person name="Choi C."/>
            <person name="Clum A."/>
            <person name="Coughlan A.Y."/>
            <person name="Deshpande S."/>
            <person name="Douglass A.P."/>
            <person name="Hanson S.J."/>
            <person name="Klenk H.-P."/>
            <person name="Labutti K."/>
            <person name="Lapidus A."/>
            <person name="Lindquist E."/>
            <person name="Lipzen A."/>
            <person name="Meier-Kolthoff J.P."/>
            <person name="Ohm R.A."/>
            <person name="Otillar R.P."/>
            <person name="Pangilinan J."/>
            <person name="Peng Y."/>
            <person name="Rokas A."/>
            <person name="Rosa C.A."/>
            <person name="Scheuner C."/>
            <person name="Sibirny A.A."/>
            <person name="Slot J.C."/>
            <person name="Stielow J.B."/>
            <person name="Sun H."/>
            <person name="Kurtzman C.P."/>
            <person name="Blackwell M."/>
            <person name="Grigoriev I.V."/>
            <person name="Jeffries T.W."/>
        </authorList>
    </citation>
    <scope>NUCLEOTIDE SEQUENCE [LARGE SCALE GENOMIC DNA]</scope>
    <source>
        <strain evidence="5">NRRL Y-12698</strain>
    </source>
</reference>
<dbReference type="GO" id="GO:0003677">
    <property type="term" value="F:DNA binding"/>
    <property type="evidence" value="ECO:0007669"/>
    <property type="project" value="TreeGrafter"/>
</dbReference>
<evidence type="ECO:0000256" key="2">
    <source>
        <dbReference type="ARBA" id="ARBA00023054"/>
    </source>
</evidence>
<organism evidence="4 5">
    <name type="scientific">Babjeviella inositovora NRRL Y-12698</name>
    <dbReference type="NCBI Taxonomy" id="984486"/>
    <lineage>
        <taxon>Eukaryota</taxon>
        <taxon>Fungi</taxon>
        <taxon>Dikarya</taxon>
        <taxon>Ascomycota</taxon>
        <taxon>Saccharomycotina</taxon>
        <taxon>Pichiomycetes</taxon>
        <taxon>Serinales incertae sedis</taxon>
        <taxon>Babjeviella</taxon>
    </lineage>
</organism>
<sequence>MRENRQRSGALYDTGGNVVTYKDGSTRMVDPAVAKLKAARKAAEEAKQNLLKEIRKSKLDSKPRLAPAKKAPVSKTRDTSSQARRAKLVPLPMAKPKVPEKKLNFAELMKQAKKIDGTKLAFSPVIKPKTLTPPPARRVTSRTNGRTNIRASETALRYRQNSRSQTLVPRLQKPVQRPMAPPQPLLPAYAGVNSIRKPTPKESRREESDEYDSEDDFIVLDEDEGYAHLRDTGYDRDEIWQIFNKGKKREYYDDDSGDDMEATGAEVLMEESRSTRQAQEEDRREQDRERRLQDEKARRKRMAK</sequence>
<feature type="region of interest" description="Disordered" evidence="3">
    <location>
        <begin position="152"/>
        <end position="218"/>
    </location>
</feature>
<dbReference type="STRING" id="984486.A0A1E3QX71"/>
<protein>
    <recommendedName>
        <fullName evidence="6">SPT2 chromatin protein</fullName>
    </recommendedName>
</protein>
<dbReference type="EMBL" id="KV454426">
    <property type="protein sequence ID" value="ODQ82285.1"/>
    <property type="molecule type" value="Genomic_DNA"/>
</dbReference>
<feature type="compositionally biased region" description="Acidic residues" evidence="3">
    <location>
        <begin position="208"/>
        <end position="218"/>
    </location>
</feature>
<dbReference type="GO" id="GO:0005730">
    <property type="term" value="C:nucleolus"/>
    <property type="evidence" value="ECO:0007669"/>
    <property type="project" value="TreeGrafter"/>
</dbReference>
<evidence type="ECO:0000313" key="5">
    <source>
        <dbReference type="Proteomes" id="UP000094336"/>
    </source>
</evidence>
<evidence type="ECO:0008006" key="6">
    <source>
        <dbReference type="Google" id="ProtNLM"/>
    </source>
</evidence>
<evidence type="ECO:0000256" key="3">
    <source>
        <dbReference type="SAM" id="MobiDB-lite"/>
    </source>
</evidence>
<evidence type="ECO:0000313" key="4">
    <source>
        <dbReference type="EMBL" id="ODQ82285.1"/>
    </source>
</evidence>
<dbReference type="RefSeq" id="XP_018987613.1">
    <property type="nucleotide sequence ID" value="XM_019127349.1"/>
</dbReference>
<dbReference type="InterPro" id="IPR013256">
    <property type="entry name" value="Chromatin_SPT2"/>
</dbReference>
<dbReference type="PANTHER" id="PTHR22691:SF8">
    <property type="entry name" value="PROTEIN SPT2 HOMOLOG"/>
    <property type="match status" value="1"/>
</dbReference>
<name>A0A1E3QX71_9ASCO</name>
<keyword evidence="2" id="KW-0175">Coiled coil</keyword>
<dbReference type="GO" id="GO:0006360">
    <property type="term" value="P:transcription by RNA polymerase I"/>
    <property type="evidence" value="ECO:0007669"/>
    <property type="project" value="TreeGrafter"/>
</dbReference>
<dbReference type="GeneID" id="30145202"/>
<dbReference type="Proteomes" id="UP000094336">
    <property type="component" value="Unassembled WGS sequence"/>
</dbReference>